<organism evidence="2 3">
    <name type="scientific">Vitis vinifera</name>
    <name type="common">Grape</name>
    <dbReference type="NCBI Taxonomy" id="29760"/>
    <lineage>
        <taxon>Eukaryota</taxon>
        <taxon>Viridiplantae</taxon>
        <taxon>Streptophyta</taxon>
        <taxon>Embryophyta</taxon>
        <taxon>Tracheophyta</taxon>
        <taxon>Spermatophyta</taxon>
        <taxon>Magnoliopsida</taxon>
        <taxon>eudicotyledons</taxon>
        <taxon>Gunneridae</taxon>
        <taxon>Pentapetalae</taxon>
        <taxon>rosids</taxon>
        <taxon>Vitales</taxon>
        <taxon>Vitaceae</taxon>
        <taxon>Viteae</taxon>
        <taxon>Vitis</taxon>
    </lineage>
</organism>
<dbReference type="EMBL" id="QGNW01001885">
    <property type="protein sequence ID" value="RVW28575.1"/>
    <property type="molecule type" value="Genomic_DNA"/>
</dbReference>
<evidence type="ECO:0000313" key="2">
    <source>
        <dbReference type="EMBL" id="RVW28575.1"/>
    </source>
</evidence>
<evidence type="ECO:0000256" key="1">
    <source>
        <dbReference type="SAM" id="MobiDB-lite"/>
    </source>
</evidence>
<protein>
    <submittedName>
        <fullName evidence="2">Uncharacterized protein</fullName>
    </submittedName>
</protein>
<dbReference type="Proteomes" id="UP000288805">
    <property type="component" value="Unassembled WGS sequence"/>
</dbReference>
<comment type="caution">
    <text evidence="2">The sequence shown here is derived from an EMBL/GenBank/DDBJ whole genome shotgun (WGS) entry which is preliminary data.</text>
</comment>
<dbReference type="AlphaFoldDB" id="A0A438CZD3"/>
<accession>A0A438CZD3</accession>
<evidence type="ECO:0000313" key="3">
    <source>
        <dbReference type="Proteomes" id="UP000288805"/>
    </source>
</evidence>
<proteinExistence type="predicted"/>
<sequence length="134" mass="14800">MSHILLKSCTLALASVRITRPMSRATSSSKPLLPALQSKTSAHEESPNGVSGSEVRVFVRKKRVKMAAETPEKEIKAEPQQQKVRIFTFIYCMMGNAIAGRGCKMEGNHFLKCLPLLTSVMVQGEGVSRMRRPP</sequence>
<feature type="region of interest" description="Disordered" evidence="1">
    <location>
        <begin position="24"/>
        <end position="54"/>
    </location>
</feature>
<name>A0A438CZD3_VITVI</name>
<gene>
    <name evidence="2" type="ORF">CK203_094806</name>
</gene>
<reference evidence="2 3" key="1">
    <citation type="journal article" date="2018" name="PLoS Genet.">
        <title>Population sequencing reveals clonal diversity and ancestral inbreeding in the grapevine cultivar Chardonnay.</title>
        <authorList>
            <person name="Roach M.J."/>
            <person name="Johnson D.L."/>
            <person name="Bohlmann J."/>
            <person name="van Vuuren H.J."/>
            <person name="Jones S.J."/>
            <person name="Pretorius I.S."/>
            <person name="Schmidt S.A."/>
            <person name="Borneman A.R."/>
        </authorList>
    </citation>
    <scope>NUCLEOTIDE SEQUENCE [LARGE SCALE GENOMIC DNA]</scope>
    <source>
        <strain evidence="3">cv. Chardonnay</strain>
        <tissue evidence="2">Leaf</tissue>
    </source>
</reference>